<dbReference type="PANTHER" id="PTHR11361">
    <property type="entry name" value="DNA MISMATCH REPAIR PROTEIN MUTS FAMILY MEMBER"/>
    <property type="match status" value="1"/>
</dbReference>
<dbReference type="InterPro" id="IPR017261">
    <property type="entry name" value="DNA_mismatch_repair_MutS/MSH"/>
</dbReference>
<dbReference type="Gene3D" id="3.30.420.110">
    <property type="entry name" value="MutS, connector domain"/>
    <property type="match status" value="1"/>
</dbReference>
<organism evidence="12 13">
    <name type="scientific">Rubrivirga marina</name>
    <dbReference type="NCBI Taxonomy" id="1196024"/>
    <lineage>
        <taxon>Bacteria</taxon>
        <taxon>Pseudomonadati</taxon>
        <taxon>Rhodothermota</taxon>
        <taxon>Rhodothermia</taxon>
        <taxon>Rhodothermales</taxon>
        <taxon>Rubricoccaceae</taxon>
        <taxon>Rubrivirga</taxon>
    </lineage>
</organism>
<proteinExistence type="inferred from homology"/>
<dbReference type="EMBL" id="MQWD01000001">
    <property type="protein sequence ID" value="PAP78786.1"/>
    <property type="molecule type" value="Genomic_DNA"/>
</dbReference>
<dbReference type="GO" id="GO:0005524">
    <property type="term" value="F:ATP binding"/>
    <property type="evidence" value="ECO:0007669"/>
    <property type="project" value="UniProtKB-UniRule"/>
</dbReference>
<dbReference type="InterPro" id="IPR007696">
    <property type="entry name" value="DNA_mismatch_repair_MutS_core"/>
</dbReference>
<comment type="similarity">
    <text evidence="1 9 10">Belongs to the DNA mismatch repair MutS family.</text>
</comment>
<name>A0A271J5I1_9BACT</name>
<dbReference type="GO" id="GO:0140664">
    <property type="term" value="F:ATP-dependent DNA damage sensor activity"/>
    <property type="evidence" value="ECO:0007669"/>
    <property type="project" value="InterPro"/>
</dbReference>
<dbReference type="AlphaFoldDB" id="A0A271J5I1"/>
<dbReference type="Pfam" id="PF05190">
    <property type="entry name" value="MutS_IV"/>
    <property type="match status" value="1"/>
</dbReference>
<keyword evidence="7 9" id="KW-0234">DNA repair</keyword>
<keyword evidence="6 9" id="KW-0238">DNA-binding</keyword>
<evidence type="ECO:0000256" key="5">
    <source>
        <dbReference type="ARBA" id="ARBA00022840"/>
    </source>
</evidence>
<dbReference type="InterPro" id="IPR016151">
    <property type="entry name" value="DNA_mismatch_repair_MutS_N"/>
</dbReference>
<evidence type="ECO:0000256" key="10">
    <source>
        <dbReference type="RuleBase" id="RU003756"/>
    </source>
</evidence>
<evidence type="ECO:0000313" key="13">
    <source>
        <dbReference type="Proteomes" id="UP000216339"/>
    </source>
</evidence>
<feature type="binding site" evidence="9">
    <location>
        <begin position="643"/>
        <end position="650"/>
    </location>
    <ligand>
        <name>ATP</name>
        <dbReference type="ChEBI" id="CHEBI:30616"/>
    </ligand>
</feature>
<dbReference type="InterPro" id="IPR007695">
    <property type="entry name" value="DNA_mismatch_repair_MutS-lik_N"/>
</dbReference>
<protein>
    <recommendedName>
        <fullName evidence="2 9">DNA mismatch repair protein MutS</fullName>
    </recommendedName>
</protein>
<dbReference type="PANTHER" id="PTHR11361:SF34">
    <property type="entry name" value="DNA MISMATCH REPAIR PROTEIN MSH1, MITOCHONDRIAL"/>
    <property type="match status" value="1"/>
</dbReference>
<evidence type="ECO:0000256" key="2">
    <source>
        <dbReference type="ARBA" id="ARBA00021982"/>
    </source>
</evidence>
<dbReference type="Gene3D" id="3.40.1170.10">
    <property type="entry name" value="DNA repair protein MutS, domain I"/>
    <property type="match status" value="1"/>
</dbReference>
<dbReference type="GO" id="GO:0030983">
    <property type="term" value="F:mismatched DNA binding"/>
    <property type="evidence" value="ECO:0007669"/>
    <property type="project" value="InterPro"/>
</dbReference>
<dbReference type="CDD" id="cd03284">
    <property type="entry name" value="ABC_MutS1"/>
    <property type="match status" value="1"/>
</dbReference>
<dbReference type="FunFam" id="3.40.50.300:FF:000870">
    <property type="entry name" value="MutS protein homolog 4"/>
    <property type="match status" value="1"/>
</dbReference>
<keyword evidence="4 9" id="KW-0227">DNA damage</keyword>
<dbReference type="InterPro" id="IPR007860">
    <property type="entry name" value="DNA_mmatch_repair_MutS_con_dom"/>
</dbReference>
<dbReference type="SMART" id="SM00533">
    <property type="entry name" value="MUTSd"/>
    <property type="match status" value="1"/>
</dbReference>
<dbReference type="PROSITE" id="PS00486">
    <property type="entry name" value="DNA_MISMATCH_REPAIR_2"/>
    <property type="match status" value="1"/>
</dbReference>
<evidence type="ECO:0000256" key="1">
    <source>
        <dbReference type="ARBA" id="ARBA00006271"/>
    </source>
</evidence>
<dbReference type="Pfam" id="PF00488">
    <property type="entry name" value="MutS_V"/>
    <property type="match status" value="1"/>
</dbReference>
<dbReference type="Pfam" id="PF05192">
    <property type="entry name" value="MutS_III"/>
    <property type="match status" value="1"/>
</dbReference>
<dbReference type="InterPro" id="IPR000432">
    <property type="entry name" value="DNA_mismatch_repair_MutS_C"/>
</dbReference>
<evidence type="ECO:0000256" key="3">
    <source>
        <dbReference type="ARBA" id="ARBA00022741"/>
    </source>
</evidence>
<dbReference type="GO" id="GO:0006298">
    <property type="term" value="P:mismatch repair"/>
    <property type="evidence" value="ECO:0007669"/>
    <property type="project" value="UniProtKB-UniRule"/>
</dbReference>
<dbReference type="GO" id="GO:0003684">
    <property type="term" value="F:damaged DNA binding"/>
    <property type="evidence" value="ECO:0007669"/>
    <property type="project" value="UniProtKB-UniRule"/>
</dbReference>
<dbReference type="SUPFAM" id="SSF53150">
    <property type="entry name" value="DNA repair protein MutS, domain II"/>
    <property type="match status" value="1"/>
</dbReference>
<dbReference type="NCBIfam" id="TIGR01070">
    <property type="entry name" value="mutS1"/>
    <property type="match status" value="1"/>
</dbReference>
<dbReference type="PIRSF" id="PIRSF037677">
    <property type="entry name" value="DNA_mis_repair_Msh6"/>
    <property type="match status" value="1"/>
</dbReference>
<dbReference type="HAMAP" id="MF_00096">
    <property type="entry name" value="MutS"/>
    <property type="match status" value="1"/>
</dbReference>
<evidence type="ECO:0000259" key="11">
    <source>
        <dbReference type="PROSITE" id="PS00486"/>
    </source>
</evidence>
<dbReference type="InterPro" id="IPR036187">
    <property type="entry name" value="DNA_mismatch_repair_MutS_sf"/>
</dbReference>
<reference evidence="12 13" key="1">
    <citation type="submission" date="2016-11" db="EMBL/GenBank/DDBJ databases">
        <title>Study of marine rhodopsin-containing bacteria.</title>
        <authorList>
            <person name="Yoshizawa S."/>
            <person name="Kumagai Y."/>
            <person name="Kogure K."/>
        </authorList>
    </citation>
    <scope>NUCLEOTIDE SEQUENCE [LARGE SCALE GENOMIC DNA]</scope>
    <source>
        <strain evidence="12 13">SAORIC-28</strain>
    </source>
</reference>
<comment type="function">
    <text evidence="8 9">This protein is involved in the repair of mismatches in DNA. It is possible that it carries out the mismatch recognition step. This protein has a weak ATPase activity.</text>
</comment>
<keyword evidence="3 9" id="KW-0547">Nucleotide-binding</keyword>
<dbReference type="Pfam" id="PF01624">
    <property type="entry name" value="MutS_I"/>
    <property type="match status" value="1"/>
</dbReference>
<keyword evidence="13" id="KW-1185">Reference proteome</keyword>
<comment type="caution">
    <text evidence="12">The sequence shown here is derived from an EMBL/GenBank/DDBJ whole genome shotgun (WGS) entry which is preliminary data.</text>
</comment>
<evidence type="ECO:0000256" key="9">
    <source>
        <dbReference type="HAMAP-Rule" id="MF_00096"/>
    </source>
</evidence>
<dbReference type="InterPro" id="IPR005748">
    <property type="entry name" value="DNA_mismatch_repair_MutS"/>
</dbReference>
<dbReference type="InterPro" id="IPR007861">
    <property type="entry name" value="DNA_mismatch_repair_MutS_clamp"/>
</dbReference>
<dbReference type="SUPFAM" id="SSF48334">
    <property type="entry name" value="DNA repair protein MutS, domain III"/>
    <property type="match status" value="1"/>
</dbReference>
<evidence type="ECO:0000313" key="12">
    <source>
        <dbReference type="EMBL" id="PAP78786.1"/>
    </source>
</evidence>
<dbReference type="Gene3D" id="1.10.1420.10">
    <property type="match status" value="2"/>
</dbReference>
<keyword evidence="5 9" id="KW-0067">ATP-binding</keyword>
<dbReference type="SMART" id="SM00534">
    <property type="entry name" value="MUTSac"/>
    <property type="match status" value="1"/>
</dbReference>
<dbReference type="Pfam" id="PF05188">
    <property type="entry name" value="MutS_II"/>
    <property type="match status" value="1"/>
</dbReference>
<gene>
    <name evidence="9" type="primary">mutS</name>
    <name evidence="12" type="ORF">BSZ37_14500</name>
</gene>
<dbReference type="InterPro" id="IPR045076">
    <property type="entry name" value="MutS"/>
</dbReference>
<accession>A0A271J5I1</accession>
<dbReference type="InterPro" id="IPR027417">
    <property type="entry name" value="P-loop_NTPase"/>
</dbReference>
<dbReference type="Proteomes" id="UP000216339">
    <property type="component" value="Unassembled WGS sequence"/>
</dbReference>
<dbReference type="GO" id="GO:0005829">
    <property type="term" value="C:cytosol"/>
    <property type="evidence" value="ECO:0007669"/>
    <property type="project" value="TreeGrafter"/>
</dbReference>
<dbReference type="SUPFAM" id="SSF55271">
    <property type="entry name" value="DNA repair protein MutS, domain I"/>
    <property type="match status" value="1"/>
</dbReference>
<evidence type="ECO:0000256" key="8">
    <source>
        <dbReference type="ARBA" id="ARBA00024647"/>
    </source>
</evidence>
<dbReference type="Gene3D" id="3.40.50.300">
    <property type="entry name" value="P-loop containing nucleotide triphosphate hydrolases"/>
    <property type="match status" value="1"/>
</dbReference>
<dbReference type="SUPFAM" id="SSF52540">
    <property type="entry name" value="P-loop containing nucleoside triphosphate hydrolases"/>
    <property type="match status" value="1"/>
</dbReference>
<evidence type="ECO:0000256" key="6">
    <source>
        <dbReference type="ARBA" id="ARBA00023125"/>
    </source>
</evidence>
<sequence>MSDSERKRQNQTPLMRQYWKIKDRHPGAILLFRMGDFYETFEDDAVLVADVLGITLTKRGNGAAEDTPLAGFPHHALDQHLPKLVQAGHRVAVCEQLEDPKYARKIVKRGVVEVVTPGVTFRDPLLDAKRSTYLAAVAWGEGRDTGTVGVAFADASTGEFFLTEAEAGRLGGLLQTIAPSEVVVDKRHVDRLREAMRAVQGGEPPFAITKEEDWVFGLDFATETLLRHFQTHSLKGFGVDGMTVGVTAAGAALYYLGETQKGRIPHVRRLQRYRAEDHIALDPATKRNLELVASMQDGRRDGSLVGVLDATLTPMGGRLLRQWLVRPLRDVGRIRQRLDAVDALFTSPRLRRSLREELRHVGDLERLAGKVCTGRATPRDLVALGQTLRRVPPIQDLLDGEEAGLLDRLHGRLAPCDDTARDIAEALVDEPPAQISAGGTIRPGHDDELDRLRDVAGSGKEYLTELQARESKRTGIPSLKVGYNKVFGYYLEVTNAHKEKAPDEWIRKQTLVNAERYITPELKEYEETILTAQEKIVEIETRLVDGLRQRVAEAVEPIQTNARALAALDVVCGFAEVAERNGYVRPEVDDSAVLDVEEGRHPVVERMLPAGEAFIPNSVRLAAPIGDEAEAADEAGQILLITGPNMAGKSVVLRQTALIVLLAQVGAFVPARRARVGVVDALFTRVGASDNLAAGESTFLVEMNETANILNNATARSLILLDEVGRGTSTFDGLSLAWAIVEHLHETPGRAARTLFATHYHELDALSERLPRVKSYSVRVREHEGKVVFLRTLVPGGADHSYGIEVARMAGLPTSVVARAKSVLRHLEAHDVAAEVGVHGEPTDASGDGMPATARPRVSALPDAEAVPVALAAPDPIATEVLDRLHALEPERMTPIEALMALADLKRSAEG</sequence>
<evidence type="ECO:0000256" key="7">
    <source>
        <dbReference type="ARBA" id="ARBA00023204"/>
    </source>
</evidence>
<feature type="domain" description="DNA mismatch repair proteins mutS family" evidence="11">
    <location>
        <begin position="717"/>
        <end position="733"/>
    </location>
</feature>
<dbReference type="FunFam" id="3.40.1170.10:FF:000001">
    <property type="entry name" value="DNA mismatch repair protein MutS"/>
    <property type="match status" value="1"/>
</dbReference>
<dbReference type="InterPro" id="IPR036678">
    <property type="entry name" value="MutS_con_dom_sf"/>
</dbReference>
<evidence type="ECO:0000256" key="4">
    <source>
        <dbReference type="ARBA" id="ARBA00022763"/>
    </source>
</evidence>
<dbReference type="FunFam" id="1.10.1420.10:FF:000001">
    <property type="entry name" value="DNA mismatch repair protein MutS"/>
    <property type="match status" value="1"/>
</dbReference>
<dbReference type="NCBIfam" id="NF003810">
    <property type="entry name" value="PRK05399.1"/>
    <property type="match status" value="1"/>
</dbReference>